<proteinExistence type="predicted"/>
<dbReference type="Proteomes" id="UP000286415">
    <property type="component" value="Unassembled WGS sequence"/>
</dbReference>
<dbReference type="AlphaFoldDB" id="A0A8T1MN07"/>
<keyword evidence="2" id="KW-1185">Reference proteome</keyword>
<accession>A0A8T1MN07</accession>
<reference evidence="1 2" key="2">
    <citation type="journal article" date="2021" name="Genomics">
        <title>High-quality reference genome for Clonorchis sinensis.</title>
        <authorList>
            <person name="Young N.D."/>
            <person name="Stroehlein A.J."/>
            <person name="Kinkar L."/>
            <person name="Wang T."/>
            <person name="Sohn W.M."/>
            <person name="Chang B.C.H."/>
            <person name="Kaur P."/>
            <person name="Weisz D."/>
            <person name="Dudchenko O."/>
            <person name="Aiden E.L."/>
            <person name="Korhonen P.K."/>
            <person name="Gasser R.B."/>
        </authorList>
    </citation>
    <scope>NUCLEOTIDE SEQUENCE [LARGE SCALE GENOMIC DNA]</scope>
    <source>
        <strain evidence="1">Cs-k2</strain>
    </source>
</reference>
<organism evidence="1 2">
    <name type="scientific">Clonorchis sinensis</name>
    <name type="common">Chinese liver fluke</name>
    <dbReference type="NCBI Taxonomy" id="79923"/>
    <lineage>
        <taxon>Eukaryota</taxon>
        <taxon>Metazoa</taxon>
        <taxon>Spiralia</taxon>
        <taxon>Lophotrochozoa</taxon>
        <taxon>Platyhelminthes</taxon>
        <taxon>Trematoda</taxon>
        <taxon>Digenea</taxon>
        <taxon>Opisthorchiida</taxon>
        <taxon>Opisthorchiata</taxon>
        <taxon>Opisthorchiidae</taxon>
        <taxon>Clonorchis</taxon>
    </lineage>
</organism>
<evidence type="ECO:0000313" key="1">
    <source>
        <dbReference type="EMBL" id="KAG5450553.1"/>
    </source>
</evidence>
<protein>
    <submittedName>
        <fullName evidence="1">Uncharacterized protein</fullName>
    </submittedName>
</protein>
<evidence type="ECO:0000313" key="2">
    <source>
        <dbReference type="Proteomes" id="UP000286415"/>
    </source>
</evidence>
<name>A0A8T1MN07_CLOSI</name>
<gene>
    <name evidence="1" type="ORF">CSKR_201218</name>
</gene>
<dbReference type="EMBL" id="NIRI02000042">
    <property type="protein sequence ID" value="KAG5450553.1"/>
    <property type="molecule type" value="Genomic_DNA"/>
</dbReference>
<reference evidence="1 2" key="1">
    <citation type="journal article" date="2018" name="Biotechnol. Adv.">
        <title>Improved genomic resources and new bioinformatic workflow for the carcinogenic parasite Clonorchis sinensis: Biotechnological implications.</title>
        <authorList>
            <person name="Wang D."/>
            <person name="Korhonen P.K."/>
            <person name="Gasser R.B."/>
            <person name="Young N.D."/>
        </authorList>
    </citation>
    <scope>NUCLEOTIDE SEQUENCE [LARGE SCALE GENOMIC DNA]</scope>
    <source>
        <strain evidence="1">Cs-k2</strain>
    </source>
</reference>
<sequence length="142" mass="15769">MSRSDRGQTQNINTDFAVSRIIQQGEADSAHYPDLHPFASKLRTYQVHGFQSRAHMRNEPWGPNALNQLHTEMYIPTLPAYCSTASENRSKEGGATLSLRFFLVQNALGPGRIRQVGGSLLADRALSLTGIVLAKVRKFPFV</sequence>
<comment type="caution">
    <text evidence="1">The sequence shown here is derived from an EMBL/GenBank/DDBJ whole genome shotgun (WGS) entry which is preliminary data.</text>
</comment>